<dbReference type="Proteomes" id="UP000334990">
    <property type="component" value="Unassembled WGS sequence"/>
</dbReference>
<organism evidence="1 2">
    <name type="scientific">Acrocarpospora corrugata</name>
    <dbReference type="NCBI Taxonomy" id="35763"/>
    <lineage>
        <taxon>Bacteria</taxon>
        <taxon>Bacillati</taxon>
        <taxon>Actinomycetota</taxon>
        <taxon>Actinomycetes</taxon>
        <taxon>Streptosporangiales</taxon>
        <taxon>Streptosporangiaceae</taxon>
        <taxon>Acrocarpospora</taxon>
    </lineage>
</organism>
<gene>
    <name evidence="1" type="ORF">Acor_43770</name>
</gene>
<evidence type="ECO:0000313" key="2">
    <source>
        <dbReference type="Proteomes" id="UP000334990"/>
    </source>
</evidence>
<proteinExistence type="predicted"/>
<evidence type="ECO:0000313" key="1">
    <source>
        <dbReference type="EMBL" id="GES02311.1"/>
    </source>
</evidence>
<dbReference type="RefSeq" id="WP_155338543.1">
    <property type="nucleotide sequence ID" value="NZ_BAAABN010000002.1"/>
</dbReference>
<dbReference type="EMBL" id="BLAD01000057">
    <property type="protein sequence ID" value="GES02311.1"/>
    <property type="molecule type" value="Genomic_DNA"/>
</dbReference>
<accession>A0A5M3W564</accession>
<protein>
    <submittedName>
        <fullName evidence="1">Uncharacterized protein</fullName>
    </submittedName>
</protein>
<dbReference type="AlphaFoldDB" id="A0A5M3W564"/>
<dbReference type="OrthoDB" id="3542086at2"/>
<comment type="caution">
    <text evidence="1">The sequence shown here is derived from an EMBL/GenBank/DDBJ whole genome shotgun (WGS) entry which is preliminary data.</text>
</comment>
<reference evidence="1 2" key="1">
    <citation type="submission" date="2019-10" db="EMBL/GenBank/DDBJ databases">
        <title>Whole genome shotgun sequence of Acrocarpospora corrugata NBRC 13972.</title>
        <authorList>
            <person name="Ichikawa N."/>
            <person name="Kimura A."/>
            <person name="Kitahashi Y."/>
            <person name="Komaki H."/>
            <person name="Oguchi A."/>
        </authorList>
    </citation>
    <scope>NUCLEOTIDE SEQUENCE [LARGE SCALE GENOMIC DNA]</scope>
    <source>
        <strain evidence="1 2">NBRC 13972</strain>
    </source>
</reference>
<sequence length="82" mass="9174">MIFDRNEGLEGDDAAAFYDLLYGLVPAPTPAESLAMFEETMSTTEAEPEDLYQDFEGHFDHSVKETDFSDDFSDLGDFGDFS</sequence>
<keyword evidence="2" id="KW-1185">Reference proteome</keyword>
<name>A0A5M3W564_9ACTN</name>